<feature type="transmembrane region" description="Helical" evidence="6">
    <location>
        <begin position="12"/>
        <end position="34"/>
    </location>
</feature>
<proteinExistence type="inferred from homology"/>
<protein>
    <recommendedName>
        <fullName evidence="7">Rhodopsin domain-containing protein</fullName>
    </recommendedName>
</protein>
<dbReference type="Proteomes" id="UP001239445">
    <property type="component" value="Unassembled WGS sequence"/>
</dbReference>
<name>A0AAJ0F631_9PEZI</name>
<dbReference type="AlphaFoldDB" id="A0AAJ0F631"/>
<feature type="domain" description="Rhodopsin" evidence="7">
    <location>
        <begin position="30"/>
        <end position="266"/>
    </location>
</feature>
<sequence>MGDSSGLNRGPTFLGVSWFLTLFSGAFLALRLYCKLGRGLRLWWDDWISVAGWIMILANASLTTALVQELHLGTHSSVLSIDDPVELTLTLNSRASVTQTAIVWTKTAFAVTLLRLTEGPTKAFVWFIIISTNIAMAVGAMAIWIQCTPLAKGWDRTLDGTCWGAETVIIIWIAIGAYSAAMDFVLAALPWTFLRKLHMAKREKIGIGVAMSMGILAGIVGIIKCIELPILETGDGFISIGLYMWDMTEETTTLIASSIPTLRVLITSERRHLWGASKLQDVTPTTVTLKMSGNKNTSASRTWLWKTESDEQEMVGSSQKSEGHAV</sequence>
<keyword evidence="2 6" id="KW-0812">Transmembrane</keyword>
<feature type="transmembrane region" description="Helical" evidence="6">
    <location>
        <begin position="205"/>
        <end position="223"/>
    </location>
</feature>
<evidence type="ECO:0000256" key="5">
    <source>
        <dbReference type="ARBA" id="ARBA00038359"/>
    </source>
</evidence>
<reference evidence="8" key="1">
    <citation type="submission" date="2023-06" db="EMBL/GenBank/DDBJ databases">
        <title>Genome-scale phylogeny and comparative genomics of the fungal order Sordariales.</title>
        <authorList>
            <consortium name="Lawrence Berkeley National Laboratory"/>
            <person name="Hensen N."/>
            <person name="Bonometti L."/>
            <person name="Westerberg I."/>
            <person name="Brannstrom I.O."/>
            <person name="Guillou S."/>
            <person name="Cros-Aarteil S."/>
            <person name="Calhoun S."/>
            <person name="Haridas S."/>
            <person name="Kuo A."/>
            <person name="Mondo S."/>
            <person name="Pangilinan J."/>
            <person name="Riley R."/>
            <person name="Labutti K."/>
            <person name="Andreopoulos B."/>
            <person name="Lipzen A."/>
            <person name="Chen C."/>
            <person name="Yanf M."/>
            <person name="Daum C."/>
            <person name="Ng V."/>
            <person name="Clum A."/>
            <person name="Steindorff A."/>
            <person name="Ohm R."/>
            <person name="Martin F."/>
            <person name="Silar P."/>
            <person name="Natvig D."/>
            <person name="Lalanne C."/>
            <person name="Gautier V."/>
            <person name="Ament-Velasquez S.L."/>
            <person name="Kruys A."/>
            <person name="Hutchinson M.I."/>
            <person name="Powell A.J."/>
            <person name="Barry K."/>
            <person name="Miller A.N."/>
            <person name="Grigoriev I.V."/>
            <person name="Debuchy R."/>
            <person name="Gladieux P."/>
            <person name="Thoren M.H."/>
            <person name="Johannesson H."/>
        </authorList>
    </citation>
    <scope>NUCLEOTIDE SEQUENCE</scope>
    <source>
        <strain evidence="8">PSN4</strain>
    </source>
</reference>
<organism evidence="8 9">
    <name type="scientific">Echria macrotheca</name>
    <dbReference type="NCBI Taxonomy" id="438768"/>
    <lineage>
        <taxon>Eukaryota</taxon>
        <taxon>Fungi</taxon>
        <taxon>Dikarya</taxon>
        <taxon>Ascomycota</taxon>
        <taxon>Pezizomycotina</taxon>
        <taxon>Sordariomycetes</taxon>
        <taxon>Sordariomycetidae</taxon>
        <taxon>Sordariales</taxon>
        <taxon>Schizotheciaceae</taxon>
        <taxon>Echria</taxon>
    </lineage>
</organism>
<dbReference type="InterPro" id="IPR052337">
    <property type="entry name" value="SAT4-like"/>
</dbReference>
<dbReference type="EMBL" id="MU839840">
    <property type="protein sequence ID" value="KAK1751933.1"/>
    <property type="molecule type" value="Genomic_DNA"/>
</dbReference>
<dbReference type="InterPro" id="IPR049326">
    <property type="entry name" value="Rhodopsin_dom_fungi"/>
</dbReference>
<dbReference type="PANTHER" id="PTHR33048:SF42">
    <property type="entry name" value="INTEGRAL MEMBRANE PROTEIN"/>
    <property type="match status" value="1"/>
</dbReference>
<feature type="transmembrane region" description="Helical" evidence="6">
    <location>
        <begin position="97"/>
        <end position="116"/>
    </location>
</feature>
<dbReference type="GO" id="GO:0016020">
    <property type="term" value="C:membrane"/>
    <property type="evidence" value="ECO:0007669"/>
    <property type="project" value="UniProtKB-SubCell"/>
</dbReference>
<evidence type="ECO:0000256" key="1">
    <source>
        <dbReference type="ARBA" id="ARBA00004141"/>
    </source>
</evidence>
<evidence type="ECO:0000256" key="4">
    <source>
        <dbReference type="ARBA" id="ARBA00023136"/>
    </source>
</evidence>
<comment type="caution">
    <text evidence="8">The sequence shown here is derived from an EMBL/GenBank/DDBJ whole genome shotgun (WGS) entry which is preliminary data.</text>
</comment>
<feature type="transmembrane region" description="Helical" evidence="6">
    <location>
        <begin position="123"/>
        <end position="145"/>
    </location>
</feature>
<comment type="similarity">
    <text evidence="5">Belongs to the SAT4 family.</text>
</comment>
<dbReference type="PANTHER" id="PTHR33048">
    <property type="entry name" value="PTH11-LIKE INTEGRAL MEMBRANE PROTEIN (AFU_ORTHOLOGUE AFUA_5G11245)"/>
    <property type="match status" value="1"/>
</dbReference>
<evidence type="ECO:0000256" key="3">
    <source>
        <dbReference type="ARBA" id="ARBA00022989"/>
    </source>
</evidence>
<feature type="transmembrane region" description="Helical" evidence="6">
    <location>
        <begin position="46"/>
        <end position="67"/>
    </location>
</feature>
<keyword evidence="4 6" id="KW-0472">Membrane</keyword>
<gene>
    <name evidence="8" type="ORF">QBC47DRAFT_306866</name>
</gene>
<evidence type="ECO:0000313" key="9">
    <source>
        <dbReference type="Proteomes" id="UP001239445"/>
    </source>
</evidence>
<dbReference type="Pfam" id="PF20684">
    <property type="entry name" value="Fung_rhodopsin"/>
    <property type="match status" value="1"/>
</dbReference>
<feature type="transmembrane region" description="Helical" evidence="6">
    <location>
        <begin position="169"/>
        <end position="193"/>
    </location>
</feature>
<evidence type="ECO:0000256" key="6">
    <source>
        <dbReference type="SAM" id="Phobius"/>
    </source>
</evidence>
<evidence type="ECO:0000259" key="7">
    <source>
        <dbReference type="Pfam" id="PF20684"/>
    </source>
</evidence>
<accession>A0AAJ0F631</accession>
<comment type="subcellular location">
    <subcellularLocation>
        <location evidence="1">Membrane</location>
        <topology evidence="1">Multi-pass membrane protein</topology>
    </subcellularLocation>
</comment>
<evidence type="ECO:0000313" key="8">
    <source>
        <dbReference type="EMBL" id="KAK1751933.1"/>
    </source>
</evidence>
<evidence type="ECO:0000256" key="2">
    <source>
        <dbReference type="ARBA" id="ARBA00022692"/>
    </source>
</evidence>
<keyword evidence="9" id="KW-1185">Reference proteome</keyword>
<keyword evidence="3 6" id="KW-1133">Transmembrane helix</keyword>